<dbReference type="FunFam" id="1.10.510.10:FF:000329">
    <property type="entry name" value="Titin a"/>
    <property type="match status" value="1"/>
</dbReference>
<feature type="domain" description="Fibronectin type-III" evidence="6">
    <location>
        <begin position="325"/>
        <end position="418"/>
    </location>
</feature>
<dbReference type="GO" id="GO:0004672">
    <property type="term" value="F:protein kinase activity"/>
    <property type="evidence" value="ECO:0007669"/>
    <property type="project" value="InterPro"/>
</dbReference>
<organism evidence="7 8">
    <name type="scientific">Oncorhynchus tshawytscha</name>
    <name type="common">Chinook salmon</name>
    <name type="synonym">Salmo tshawytscha</name>
    <dbReference type="NCBI Taxonomy" id="74940"/>
    <lineage>
        <taxon>Eukaryota</taxon>
        <taxon>Metazoa</taxon>
        <taxon>Chordata</taxon>
        <taxon>Craniata</taxon>
        <taxon>Vertebrata</taxon>
        <taxon>Euteleostomi</taxon>
        <taxon>Actinopterygii</taxon>
        <taxon>Neopterygii</taxon>
        <taxon>Teleostei</taxon>
        <taxon>Protacanthopterygii</taxon>
        <taxon>Salmoniformes</taxon>
        <taxon>Salmonidae</taxon>
        <taxon>Salmoninae</taxon>
        <taxon>Oncorhynchus</taxon>
    </lineage>
</organism>
<dbReference type="FunFam" id="2.60.40.10:FF:000673">
    <property type="entry name" value="Titin a"/>
    <property type="match status" value="1"/>
</dbReference>
<dbReference type="PANTHER" id="PTHR47633">
    <property type="entry name" value="IMMUNOGLOBULIN"/>
    <property type="match status" value="1"/>
</dbReference>
<evidence type="ECO:0000259" key="4">
    <source>
        <dbReference type="PROSITE" id="PS50011"/>
    </source>
</evidence>
<dbReference type="Gene3D" id="3.30.200.20">
    <property type="entry name" value="Phosphorylase Kinase, domain 1"/>
    <property type="match status" value="1"/>
</dbReference>
<evidence type="ECO:0000259" key="6">
    <source>
        <dbReference type="PROSITE" id="PS50853"/>
    </source>
</evidence>
<keyword evidence="3" id="KW-0393">Immunoglobulin domain</keyword>
<keyword evidence="2" id="KW-0677">Repeat</keyword>
<feature type="domain" description="Ig-like" evidence="5">
    <location>
        <begin position="768"/>
        <end position="860"/>
    </location>
</feature>
<evidence type="ECO:0000259" key="5">
    <source>
        <dbReference type="PROSITE" id="PS50835"/>
    </source>
</evidence>
<dbReference type="InterPro" id="IPR003961">
    <property type="entry name" value="FN3_dom"/>
</dbReference>
<dbReference type="PRINTS" id="PR00014">
    <property type="entry name" value="FNTYPEIII"/>
</dbReference>
<protein>
    <submittedName>
        <fullName evidence="7">Uncharacterized protein</fullName>
    </submittedName>
</protein>
<keyword evidence="8" id="KW-1185">Reference proteome</keyword>
<evidence type="ECO:0000313" key="8">
    <source>
        <dbReference type="Proteomes" id="UP000694402"/>
    </source>
</evidence>
<dbReference type="SUPFAM" id="SSF49265">
    <property type="entry name" value="Fibronectin type III"/>
    <property type="match status" value="1"/>
</dbReference>
<dbReference type="FunFam" id="2.60.40.10:FF:000127">
    <property type="entry name" value="titin isoform X1"/>
    <property type="match status" value="2"/>
</dbReference>
<dbReference type="Pfam" id="PF07679">
    <property type="entry name" value="I-set"/>
    <property type="match status" value="3"/>
</dbReference>
<dbReference type="Gene3D" id="2.60.40.10">
    <property type="entry name" value="Immunoglobulins"/>
    <property type="match status" value="5"/>
</dbReference>
<dbReference type="PROSITE" id="PS50835">
    <property type="entry name" value="IG_LIKE"/>
    <property type="match status" value="3"/>
</dbReference>
<dbReference type="AlphaFoldDB" id="A0A8C8GJY7"/>
<dbReference type="InterPro" id="IPR000719">
    <property type="entry name" value="Prot_kinase_dom"/>
</dbReference>
<dbReference type="Ensembl" id="ENSOTST00005053405.2">
    <property type="protein sequence ID" value="ENSOTSP00005049118.2"/>
    <property type="gene ID" value="ENSOTSG00005023738.2"/>
</dbReference>
<dbReference type="InterPro" id="IPR013098">
    <property type="entry name" value="Ig_I-set"/>
</dbReference>
<feature type="domain" description="Ig-like" evidence="5">
    <location>
        <begin position="223"/>
        <end position="318"/>
    </location>
</feature>
<dbReference type="SMART" id="SM00060">
    <property type="entry name" value="FN3"/>
    <property type="match status" value="2"/>
</dbReference>
<reference evidence="7" key="1">
    <citation type="submission" date="2025-08" db="UniProtKB">
        <authorList>
            <consortium name="Ensembl"/>
        </authorList>
    </citation>
    <scope>IDENTIFICATION</scope>
</reference>
<dbReference type="Proteomes" id="UP000694402">
    <property type="component" value="Unassembled WGS sequence"/>
</dbReference>
<feature type="domain" description="Protein kinase" evidence="4">
    <location>
        <begin position="454"/>
        <end position="708"/>
    </location>
</feature>
<dbReference type="SUPFAM" id="SSF48726">
    <property type="entry name" value="Immunoglobulin"/>
    <property type="match status" value="3"/>
</dbReference>
<reference evidence="7" key="2">
    <citation type="submission" date="2025-09" db="UniProtKB">
        <authorList>
            <consortium name="Ensembl"/>
        </authorList>
    </citation>
    <scope>IDENTIFICATION</scope>
</reference>
<proteinExistence type="inferred from homology"/>
<comment type="similarity">
    <text evidence="1">Belongs to the protein kinase superfamily. CAMK Ser/Thr protein kinase family.</text>
</comment>
<dbReference type="FunFam" id="2.60.40.10:FF:001399">
    <property type="entry name" value="Titin a"/>
    <property type="match status" value="1"/>
</dbReference>
<dbReference type="PROSITE" id="PS50853">
    <property type="entry name" value="FN3"/>
    <property type="match status" value="2"/>
</dbReference>
<dbReference type="Pfam" id="PF00041">
    <property type="entry name" value="fn3"/>
    <property type="match status" value="2"/>
</dbReference>
<dbReference type="SUPFAM" id="SSF56112">
    <property type="entry name" value="Protein kinase-like (PK-like)"/>
    <property type="match status" value="1"/>
</dbReference>
<dbReference type="CDD" id="cd00063">
    <property type="entry name" value="FN3"/>
    <property type="match status" value="2"/>
</dbReference>
<accession>A0A8C8GJY7</accession>
<dbReference type="Gene3D" id="1.10.510.10">
    <property type="entry name" value="Transferase(Phosphotransferase) domain 1"/>
    <property type="match status" value="1"/>
</dbReference>
<dbReference type="PROSITE" id="PS50011">
    <property type="entry name" value="PROTEIN_KINASE_DOM"/>
    <property type="match status" value="1"/>
</dbReference>
<feature type="domain" description="Fibronectin type-III" evidence="6">
    <location>
        <begin position="27"/>
        <end position="121"/>
    </location>
</feature>
<dbReference type="InterPro" id="IPR003599">
    <property type="entry name" value="Ig_sub"/>
</dbReference>
<evidence type="ECO:0000256" key="2">
    <source>
        <dbReference type="ARBA" id="ARBA00022737"/>
    </source>
</evidence>
<dbReference type="InterPro" id="IPR007110">
    <property type="entry name" value="Ig-like_dom"/>
</dbReference>
<evidence type="ECO:0000256" key="3">
    <source>
        <dbReference type="ARBA" id="ARBA00023319"/>
    </source>
</evidence>
<dbReference type="InterPro" id="IPR036116">
    <property type="entry name" value="FN3_sf"/>
</dbReference>
<dbReference type="GO" id="GO:0005524">
    <property type="term" value="F:ATP binding"/>
    <property type="evidence" value="ECO:0007669"/>
    <property type="project" value="InterPro"/>
</dbReference>
<dbReference type="SMART" id="SM00409">
    <property type="entry name" value="IG"/>
    <property type="match status" value="3"/>
</dbReference>
<dbReference type="PANTHER" id="PTHR47633:SF7">
    <property type="entry name" value="TITIN HOMOLOG"/>
    <property type="match status" value="1"/>
</dbReference>
<feature type="domain" description="Ig-like" evidence="5">
    <location>
        <begin position="127"/>
        <end position="219"/>
    </location>
</feature>
<dbReference type="InterPro" id="IPR013783">
    <property type="entry name" value="Ig-like_fold"/>
</dbReference>
<dbReference type="InterPro" id="IPR011009">
    <property type="entry name" value="Kinase-like_dom_sf"/>
</dbReference>
<evidence type="ECO:0000256" key="1">
    <source>
        <dbReference type="ARBA" id="ARBA00006692"/>
    </source>
</evidence>
<sequence length="873" mass="98507">MFTVTIKRIRHFYKIDLIVCSSEKPGIPMQPVVTEVTKDSCLVFWKPPKDDGGAKINNYFLDKREKKQNKWIACTSNEIHETHFSVKGLLEGFEYEFRVKCENMGGESGWSEVSEAVIPKSGLTMKPPVFREEMRPDMIVKFKSNATFVTKIVGHPIPAVKWYKNGKEIVSDGIKIKLQEFKGGYYQLIIANAEDSDTGVYQVRATNQGGSISTTVNLTVEVPAKIHLPLELQGMGAVHAVKGEVVTIKIPISGKPDPQIQWQKGPEIMGSSAHTQVIVTRSFTSLVFPKGVQKKDTGYYVITAKNRFGADKQTIEVAVADVPDPPKGIKVSEITRDSITLTWSPPEKDGGSPIVNYIIQKCPTSGDRWIRAGKTNEPKYTMIALFGKTKYQFRVIAENQFGLSDHSEPTEPVTTIEDKSVIRNYDEEVDEAREITKEEAPHSSKIKMVAAQYTISEELARAGTFGVVHRCVENKSKKTFMAKFIKIKGTDQELVAREIETLNLAKHKNFMYLHESFDSLEEMVLIYEFISGVDIFERLGTGNFELSELEIVRYLRQVCSALKFLHKLNYAHFEIKPDNIVYTTRKSTNIKIIETGQARLLTPGENIRINFTAPEYCAPEVHCHGLVSTATDMWSVGVLTYVLLSGLNPFAAESTTKMIENISNAEYIFDSEAFKETSIEGMDFCDRLLCKDLKKRMTAHEALEHPWLRLKLEHLSTKTIKTLRHRRYYQTLVKKDRETIVSAARVAFGGGFRSYRGYAVGKVKIAYPVEGLRAGPVMHGSSEEGGHVRFVCNIENYDETTKAIWYFGTRQLTASHKYEISYFNGVASIYVKEIETSDDGVYRCKVVSQDGEDSTYGELFVETGEFDITEEKP</sequence>
<dbReference type="Pfam" id="PF00069">
    <property type="entry name" value="Pkinase"/>
    <property type="match status" value="1"/>
</dbReference>
<dbReference type="InterPro" id="IPR036179">
    <property type="entry name" value="Ig-like_dom_sf"/>
</dbReference>
<dbReference type="GeneTree" id="ENSGT01150000286978"/>
<evidence type="ECO:0000313" key="7">
    <source>
        <dbReference type="Ensembl" id="ENSOTSP00005049118.2"/>
    </source>
</evidence>
<name>A0A8C8GJY7_ONCTS</name>